<dbReference type="PROSITE" id="PS00788">
    <property type="entry name" value="CHORISMATE_SYNTHASE_2"/>
    <property type="match status" value="1"/>
</dbReference>
<protein>
    <recommendedName>
        <fullName evidence="3">chorismate synthase</fullName>
        <ecNumber evidence="3">4.2.3.5</ecNumber>
    </recommendedName>
</protein>
<evidence type="ECO:0000256" key="5">
    <source>
        <dbReference type="ARBA" id="ARBA00022630"/>
    </source>
</evidence>
<reference evidence="11" key="1">
    <citation type="submission" date="2018-06" db="EMBL/GenBank/DDBJ databases">
        <authorList>
            <person name="Zhirakovskaya E."/>
        </authorList>
    </citation>
    <scope>NUCLEOTIDE SEQUENCE</scope>
</reference>
<evidence type="ECO:0000256" key="8">
    <source>
        <dbReference type="ARBA" id="ARBA00022857"/>
    </source>
</evidence>
<dbReference type="GO" id="GO:0009073">
    <property type="term" value="P:aromatic amino acid family biosynthetic process"/>
    <property type="evidence" value="ECO:0007669"/>
    <property type="project" value="UniProtKB-KW"/>
</dbReference>
<keyword evidence="9" id="KW-0057">Aromatic amino acid biosynthesis</keyword>
<evidence type="ECO:0000256" key="6">
    <source>
        <dbReference type="ARBA" id="ARBA00022643"/>
    </source>
</evidence>
<dbReference type="GO" id="GO:0010181">
    <property type="term" value="F:FMN binding"/>
    <property type="evidence" value="ECO:0007669"/>
    <property type="project" value="TreeGrafter"/>
</dbReference>
<dbReference type="SUPFAM" id="SSF103263">
    <property type="entry name" value="Chorismate synthase, AroC"/>
    <property type="match status" value="1"/>
</dbReference>
<comment type="pathway">
    <text evidence="1">Metabolic intermediate biosynthesis; chorismate biosynthesis; chorismate from D-erythrose 4-phosphate and phosphoenolpyruvate: step 7/7.</text>
</comment>
<keyword evidence="6" id="KW-0288">FMN</keyword>
<name>A0A3B1CD10_9ZZZZ</name>
<keyword evidence="10 11" id="KW-0456">Lyase</keyword>
<evidence type="ECO:0000256" key="10">
    <source>
        <dbReference type="ARBA" id="ARBA00023239"/>
    </source>
</evidence>
<evidence type="ECO:0000256" key="1">
    <source>
        <dbReference type="ARBA" id="ARBA00005044"/>
    </source>
</evidence>
<dbReference type="EC" id="4.2.3.5" evidence="3"/>
<dbReference type="NCBIfam" id="TIGR00033">
    <property type="entry name" value="aroC"/>
    <property type="match status" value="1"/>
</dbReference>
<dbReference type="PANTHER" id="PTHR21085:SF0">
    <property type="entry name" value="CHORISMATE SYNTHASE"/>
    <property type="match status" value="1"/>
</dbReference>
<dbReference type="Gene3D" id="3.60.150.10">
    <property type="entry name" value="Chorismate synthase AroC"/>
    <property type="match status" value="1"/>
</dbReference>
<dbReference type="NCBIfam" id="NF003793">
    <property type="entry name" value="PRK05382.1"/>
    <property type="match status" value="1"/>
</dbReference>
<keyword evidence="8" id="KW-0521">NADP</keyword>
<dbReference type="GO" id="GO:0009423">
    <property type="term" value="P:chorismate biosynthetic process"/>
    <property type="evidence" value="ECO:0007669"/>
    <property type="project" value="UniProtKB-UniPathway"/>
</dbReference>
<comment type="similarity">
    <text evidence="2">Belongs to the chorismate synthase family.</text>
</comment>
<evidence type="ECO:0000256" key="4">
    <source>
        <dbReference type="ARBA" id="ARBA00022605"/>
    </source>
</evidence>
<evidence type="ECO:0000313" key="11">
    <source>
        <dbReference type="EMBL" id="VAX20600.1"/>
    </source>
</evidence>
<dbReference type="HAMAP" id="MF_00300">
    <property type="entry name" value="Chorismate_synth"/>
    <property type="match status" value="1"/>
</dbReference>
<sequence>MIRFLTAGESHGKGLTVIAEGFPSNLKIEESYINSHLARRQMGYGRGGRMKIETDTAEILSGIRFQKTLGSPISLFIKNSDWENWSDEMTSGKPKGKHEKITVPRPGHADLVGVSKYDLNDIRNSIERSSARETAARVAAGSIARRFLEEFGIHVGSYVESIGGIYSTEQFSKILFNNSLNKNFNAWSLAQEADTSAVRVLDKLQEEKIIRKIKKVKKIGDTLGGTFITVATGLPVGLGSFIQYDTKLSADIAHAMMSINAVKGVEIGTGFNAADAFGSASHDEIVMKNGELTRKTNRAGGIEGGMTTGLPVIVRTAMKPIATLMSPIEAVDLSTMKKVISRRERSDFVAVPACAVIGESMLAWVLAKAFLHKFGGDSMREIKDNHKSYVTKLQKRLVNNFKK</sequence>
<dbReference type="InterPro" id="IPR035904">
    <property type="entry name" value="Chorismate_synth_AroC_sf"/>
</dbReference>
<gene>
    <name evidence="11" type="ORF">MNBD_IGNAVI01-3233</name>
</gene>
<dbReference type="InterPro" id="IPR020541">
    <property type="entry name" value="Chorismate_synthase_CS"/>
</dbReference>
<dbReference type="GO" id="GO:0008652">
    <property type="term" value="P:amino acid biosynthetic process"/>
    <property type="evidence" value="ECO:0007669"/>
    <property type="project" value="UniProtKB-KW"/>
</dbReference>
<dbReference type="AlphaFoldDB" id="A0A3B1CD10"/>
<dbReference type="GO" id="GO:0004107">
    <property type="term" value="F:chorismate synthase activity"/>
    <property type="evidence" value="ECO:0007669"/>
    <property type="project" value="UniProtKB-EC"/>
</dbReference>
<dbReference type="EMBL" id="UOGD01000172">
    <property type="protein sequence ID" value="VAX20600.1"/>
    <property type="molecule type" value="Genomic_DNA"/>
</dbReference>
<dbReference type="GO" id="GO:0005829">
    <property type="term" value="C:cytosol"/>
    <property type="evidence" value="ECO:0007669"/>
    <property type="project" value="TreeGrafter"/>
</dbReference>
<accession>A0A3B1CD10</accession>
<dbReference type="CDD" id="cd07304">
    <property type="entry name" value="Chorismate_synthase"/>
    <property type="match status" value="1"/>
</dbReference>
<dbReference type="PANTHER" id="PTHR21085">
    <property type="entry name" value="CHORISMATE SYNTHASE"/>
    <property type="match status" value="1"/>
</dbReference>
<keyword evidence="5" id="KW-0285">Flavoprotein</keyword>
<dbReference type="UniPathway" id="UPA00053">
    <property type="reaction ID" value="UER00090"/>
</dbReference>
<dbReference type="InterPro" id="IPR000453">
    <property type="entry name" value="Chorismate_synth"/>
</dbReference>
<keyword evidence="4" id="KW-0028">Amino-acid biosynthesis</keyword>
<evidence type="ECO:0000256" key="3">
    <source>
        <dbReference type="ARBA" id="ARBA00013036"/>
    </source>
</evidence>
<evidence type="ECO:0000256" key="7">
    <source>
        <dbReference type="ARBA" id="ARBA00022827"/>
    </source>
</evidence>
<evidence type="ECO:0000256" key="9">
    <source>
        <dbReference type="ARBA" id="ARBA00023141"/>
    </source>
</evidence>
<organism evidence="11">
    <name type="scientific">hydrothermal vent metagenome</name>
    <dbReference type="NCBI Taxonomy" id="652676"/>
    <lineage>
        <taxon>unclassified sequences</taxon>
        <taxon>metagenomes</taxon>
        <taxon>ecological metagenomes</taxon>
    </lineage>
</organism>
<dbReference type="Pfam" id="PF01264">
    <property type="entry name" value="Chorismate_synt"/>
    <property type="match status" value="1"/>
</dbReference>
<evidence type="ECO:0000256" key="2">
    <source>
        <dbReference type="ARBA" id="ARBA00008014"/>
    </source>
</evidence>
<proteinExistence type="inferred from homology"/>
<dbReference type="PIRSF" id="PIRSF001456">
    <property type="entry name" value="Chorismate_synth"/>
    <property type="match status" value="1"/>
</dbReference>
<dbReference type="FunFam" id="3.60.150.10:FF:000002">
    <property type="entry name" value="Chorismate synthase"/>
    <property type="match status" value="1"/>
</dbReference>
<keyword evidence="7" id="KW-0274">FAD</keyword>